<reference evidence="2 3" key="1">
    <citation type="submission" date="2022-09" db="EMBL/GenBank/DDBJ databases">
        <title>Intensive care unit water sources are persistently colonized with multi-drug resistant bacteria and are the site of extensive horizontal gene transfer of antibiotic resistance genes.</title>
        <authorList>
            <person name="Diorio-Toth L."/>
        </authorList>
    </citation>
    <scope>NUCLEOTIDE SEQUENCE [LARGE SCALE GENOMIC DNA]</scope>
    <source>
        <strain evidence="2 3">GD03967</strain>
    </source>
</reference>
<dbReference type="EMBL" id="JAOBZK010000008">
    <property type="protein sequence ID" value="MDH1178154.1"/>
    <property type="molecule type" value="Genomic_DNA"/>
</dbReference>
<feature type="region of interest" description="Disordered" evidence="1">
    <location>
        <begin position="185"/>
        <end position="210"/>
    </location>
</feature>
<dbReference type="Proteomes" id="UP001158644">
    <property type="component" value="Unassembled WGS sequence"/>
</dbReference>
<name>A0ABD4YUW1_9BURK</name>
<accession>A0ABD4YUW1</accession>
<dbReference type="InterPro" id="IPR029058">
    <property type="entry name" value="AB_hydrolase_fold"/>
</dbReference>
<sequence length="607" mass="66809">MNTPPSSLDLPDEDSSRVASWNFDASGRLRHQWNLTSSGLAGTVRLNLGPPYVLPVIFVPGIMGSNLKVDPPTELDTEADPVWRLDISLAGYVPIDLIKNVVLGAGIRQRLLHPDRVTVDDRGAVPSRTTGSISSLFVLDSAGRPVNAYTDRGWGEVGEGSYHGFLLWLERTLNGRGWDPMKWQDFHPTDSMSDPASRPAQPRDPYPPNTAMKVRGMSDEGAERNGKVSPLTFGELQKRAQFWMPVHAFGYNWLASNEHAAQLLAERIEQVRERYGDRCDQVILVTHSMGGLVARRCQQLPGMSEKIAGVLHGVMPALGAPVAYRRCKLGMADEASGIQGSIASLVIGNNGREITAVFAQAPGALELLPTEDYPSGWLQLREGQDKAPILALPKANDPYTDIYLRRDRWWGLVREAWLAPEDGQPITWGDYKNNIEKARLFHAATRRQYHPATYVFYGADEDKRSFANIVWRMRPGIAPNGSPRPSAANVAELGTGDTRDEGRNPVYVGGATQWSQPFAFAGSVMHVPHLVETSHWELHADKQDAIGDGTVPPRSGNAPLASYAMGQVLEQVRLAGFDHEGSYKNENVRSFSLYAIIKIAANARKPS</sequence>
<dbReference type="Gene3D" id="3.40.50.1820">
    <property type="entry name" value="alpha/beta hydrolase"/>
    <property type="match status" value="1"/>
</dbReference>
<evidence type="ECO:0008006" key="4">
    <source>
        <dbReference type="Google" id="ProtNLM"/>
    </source>
</evidence>
<evidence type="ECO:0000313" key="2">
    <source>
        <dbReference type="EMBL" id="MDH1178154.1"/>
    </source>
</evidence>
<evidence type="ECO:0000256" key="1">
    <source>
        <dbReference type="SAM" id="MobiDB-lite"/>
    </source>
</evidence>
<protein>
    <recommendedName>
        <fullName evidence="4">AB hydrolase-1 domain-containing protein</fullName>
    </recommendedName>
</protein>
<organism evidence="2 3">
    <name type="scientific">Achromobacter mucicolens</name>
    <dbReference type="NCBI Taxonomy" id="1389922"/>
    <lineage>
        <taxon>Bacteria</taxon>
        <taxon>Pseudomonadati</taxon>
        <taxon>Pseudomonadota</taxon>
        <taxon>Betaproteobacteria</taxon>
        <taxon>Burkholderiales</taxon>
        <taxon>Alcaligenaceae</taxon>
        <taxon>Achromobacter</taxon>
    </lineage>
</organism>
<dbReference type="RefSeq" id="WP_279990532.1">
    <property type="nucleotide sequence ID" value="NZ_JAOBZK010000008.1"/>
</dbReference>
<dbReference type="SUPFAM" id="SSF53474">
    <property type="entry name" value="alpha/beta-Hydrolases"/>
    <property type="match status" value="1"/>
</dbReference>
<comment type="caution">
    <text evidence="2">The sequence shown here is derived from an EMBL/GenBank/DDBJ whole genome shotgun (WGS) entry which is preliminary data.</text>
</comment>
<proteinExistence type="predicted"/>
<evidence type="ECO:0000313" key="3">
    <source>
        <dbReference type="Proteomes" id="UP001158644"/>
    </source>
</evidence>
<dbReference type="AlphaFoldDB" id="A0ABD4YUW1"/>
<gene>
    <name evidence="2" type="ORF">N5C72_08715</name>
</gene>